<dbReference type="Ensembl" id="ENSPKIT00000035723.1">
    <property type="protein sequence ID" value="ENSPKIP00000018885.1"/>
    <property type="gene ID" value="ENSPKIG00000004279.1"/>
</dbReference>
<keyword evidence="4" id="KW-1185">Reference proteome</keyword>
<dbReference type="Proteomes" id="UP000261540">
    <property type="component" value="Unplaced"/>
</dbReference>
<dbReference type="AlphaFoldDB" id="A0A3B3RM11"/>
<dbReference type="GeneID" id="111841261"/>
<reference evidence="3" key="2">
    <citation type="submission" date="2025-09" db="UniProtKB">
        <authorList>
            <consortium name="Ensembl"/>
        </authorList>
    </citation>
    <scope>IDENTIFICATION</scope>
</reference>
<feature type="region of interest" description="Disordered" evidence="1">
    <location>
        <begin position="226"/>
        <end position="263"/>
    </location>
</feature>
<reference evidence="3" key="1">
    <citation type="submission" date="2025-08" db="UniProtKB">
        <authorList>
            <consortium name="Ensembl"/>
        </authorList>
    </citation>
    <scope>IDENTIFICATION</scope>
</reference>
<dbReference type="RefSeq" id="XP_023662640.1">
    <property type="nucleotide sequence ID" value="XM_023806872.2"/>
</dbReference>
<evidence type="ECO:0000313" key="3">
    <source>
        <dbReference type="Ensembl" id="ENSPKIP00000018885.1"/>
    </source>
</evidence>
<sequence>MGNSNVGQLKGTRFDEALHSSIMELLLSDGPASRPVFTQLYLEAGGLHHQQEAESEDKEGEEDECFTLKTPSIPRHLKPSPEGHCTTDGFCQSGKDLRLASISTSSLDTPAGFLLVGVKSPVLLDDTLVCAVDRRFIPDETGQNALLGFLGNCVGCGRGGFRYFTEFSIHINLKPSGQPMKQKYLQCHLHRDACGRLVTGPPICWRTAGRMMGCCPVVGHRRDPTALQQSSQFSPSLRDPDLRPPKKRHKGWLAERATPAPSP</sequence>
<dbReference type="InterPro" id="IPR028422">
    <property type="entry name" value="GREB1"/>
</dbReference>
<dbReference type="PANTHER" id="PTHR15720">
    <property type="entry name" value="GREB1-RELATED"/>
    <property type="match status" value="1"/>
</dbReference>
<dbReference type="PANTHER" id="PTHR15720:SF13">
    <property type="entry name" value="PROTEIN GREB1"/>
    <property type="match status" value="1"/>
</dbReference>
<evidence type="ECO:0000256" key="1">
    <source>
        <dbReference type="SAM" id="MobiDB-lite"/>
    </source>
</evidence>
<dbReference type="InterPro" id="IPR046926">
    <property type="entry name" value="GREB1_N"/>
</dbReference>
<accession>A0A3B3RM11</accession>
<name>A0A3B3RM11_9TELE</name>
<dbReference type="GeneTree" id="ENSGT00390000008041"/>
<evidence type="ECO:0000259" key="2">
    <source>
        <dbReference type="Pfam" id="PF15782"/>
    </source>
</evidence>
<dbReference type="Pfam" id="PF15782">
    <property type="entry name" value="GREB1_N"/>
    <property type="match status" value="1"/>
</dbReference>
<dbReference type="RefSeq" id="XP_023662641.1">
    <property type="nucleotide sequence ID" value="XM_023806873.2"/>
</dbReference>
<feature type="domain" description="GREB1 N-terminal" evidence="2">
    <location>
        <begin position="58"/>
        <end position="206"/>
    </location>
</feature>
<proteinExistence type="predicted"/>
<evidence type="ECO:0000313" key="4">
    <source>
        <dbReference type="Proteomes" id="UP000261540"/>
    </source>
</evidence>
<feature type="compositionally biased region" description="Polar residues" evidence="1">
    <location>
        <begin position="226"/>
        <end position="235"/>
    </location>
</feature>
<organism evidence="3 4">
    <name type="scientific">Paramormyrops kingsleyae</name>
    <dbReference type="NCBI Taxonomy" id="1676925"/>
    <lineage>
        <taxon>Eukaryota</taxon>
        <taxon>Metazoa</taxon>
        <taxon>Chordata</taxon>
        <taxon>Craniata</taxon>
        <taxon>Vertebrata</taxon>
        <taxon>Euteleostomi</taxon>
        <taxon>Actinopterygii</taxon>
        <taxon>Neopterygii</taxon>
        <taxon>Teleostei</taxon>
        <taxon>Osteoglossocephala</taxon>
        <taxon>Osteoglossomorpha</taxon>
        <taxon>Osteoglossiformes</taxon>
        <taxon>Mormyridae</taxon>
        <taxon>Paramormyrops</taxon>
    </lineage>
</organism>
<protein>
    <submittedName>
        <fullName evidence="3">Protein GREB1-like</fullName>
    </submittedName>
</protein>